<protein>
    <submittedName>
        <fullName evidence="2">Uncharacterized protein</fullName>
    </submittedName>
</protein>
<feature type="compositionally biased region" description="Basic and acidic residues" evidence="1">
    <location>
        <begin position="595"/>
        <end position="607"/>
    </location>
</feature>
<feature type="compositionally biased region" description="Low complexity" evidence="1">
    <location>
        <begin position="141"/>
        <end position="166"/>
    </location>
</feature>
<dbReference type="Proteomes" id="UP000245771">
    <property type="component" value="Unassembled WGS sequence"/>
</dbReference>
<feature type="compositionally biased region" description="Low complexity" evidence="1">
    <location>
        <begin position="698"/>
        <end position="711"/>
    </location>
</feature>
<feature type="region of interest" description="Disordered" evidence="1">
    <location>
        <begin position="849"/>
        <end position="959"/>
    </location>
</feature>
<evidence type="ECO:0000313" key="2">
    <source>
        <dbReference type="EMBL" id="PWN31928.1"/>
    </source>
</evidence>
<feature type="region of interest" description="Disordered" evidence="1">
    <location>
        <begin position="141"/>
        <end position="201"/>
    </location>
</feature>
<dbReference type="AlphaFoldDB" id="A0A316V4I5"/>
<keyword evidence="3" id="KW-1185">Reference proteome</keyword>
<gene>
    <name evidence="2" type="ORF">FA14DRAFT_83070</name>
</gene>
<dbReference type="OrthoDB" id="3364994at2759"/>
<feature type="compositionally biased region" description="Polar residues" evidence="1">
    <location>
        <begin position="79"/>
        <end position="91"/>
    </location>
</feature>
<dbReference type="InParanoid" id="A0A316V4I5"/>
<reference evidence="2 3" key="1">
    <citation type="journal article" date="2018" name="Mol. Biol. Evol.">
        <title>Broad Genomic Sampling Reveals a Smut Pathogenic Ancestry of the Fungal Clade Ustilaginomycotina.</title>
        <authorList>
            <person name="Kijpornyongpan T."/>
            <person name="Mondo S.J."/>
            <person name="Barry K."/>
            <person name="Sandor L."/>
            <person name="Lee J."/>
            <person name="Lipzen A."/>
            <person name="Pangilinan J."/>
            <person name="LaButti K."/>
            <person name="Hainaut M."/>
            <person name="Henrissat B."/>
            <person name="Grigoriev I.V."/>
            <person name="Spatafora J.W."/>
            <person name="Aime M.C."/>
        </authorList>
    </citation>
    <scope>NUCLEOTIDE SEQUENCE [LARGE SCALE GENOMIC DNA]</scope>
    <source>
        <strain evidence="2 3">MCA 3882</strain>
    </source>
</reference>
<organism evidence="2 3">
    <name type="scientific">Meira miltonrushii</name>
    <dbReference type="NCBI Taxonomy" id="1280837"/>
    <lineage>
        <taxon>Eukaryota</taxon>
        <taxon>Fungi</taxon>
        <taxon>Dikarya</taxon>
        <taxon>Basidiomycota</taxon>
        <taxon>Ustilaginomycotina</taxon>
        <taxon>Exobasidiomycetes</taxon>
        <taxon>Exobasidiales</taxon>
        <taxon>Brachybasidiaceae</taxon>
        <taxon>Meira</taxon>
    </lineage>
</organism>
<name>A0A316V4I5_9BASI</name>
<feature type="compositionally biased region" description="Polar residues" evidence="1">
    <location>
        <begin position="571"/>
        <end position="593"/>
    </location>
</feature>
<proteinExistence type="predicted"/>
<feature type="compositionally biased region" description="Polar residues" evidence="1">
    <location>
        <begin position="634"/>
        <end position="653"/>
    </location>
</feature>
<feature type="compositionally biased region" description="Polar residues" evidence="1">
    <location>
        <begin position="49"/>
        <end position="63"/>
    </location>
</feature>
<dbReference type="RefSeq" id="XP_025352230.1">
    <property type="nucleotide sequence ID" value="XM_025502959.1"/>
</dbReference>
<evidence type="ECO:0000256" key="1">
    <source>
        <dbReference type="SAM" id="MobiDB-lite"/>
    </source>
</evidence>
<feature type="region of interest" description="Disordered" evidence="1">
    <location>
        <begin position="1"/>
        <end position="124"/>
    </location>
</feature>
<feature type="compositionally biased region" description="Polar residues" evidence="1">
    <location>
        <begin position="932"/>
        <end position="959"/>
    </location>
</feature>
<sequence length="1010" mass="106627">MSNAASAGGGSGESSISEGNHYHQPDQYSDQIGMAYTTDDRRAAEQMHGGNQRNPSASTSQHLHPSHQAPSPGVLQTDFAAQSSAQATSHPSIAAGPSAYPQNRFYGLSRDLSGPSADSAFLPSPSNALRPMVANMDLQHASASTGTTGERAGSSSRSGNSSRTPSIASGSQSNLPAMPSMTTHGRPAPPSSATGQPDGSSQFSIEVIATSFDKRGYPIFSGRAARIRGIIRLRAIAGCHVEIKLGAYICQGSPAAVWDGVALMPPESGHDHKLFTIRENIPLNDSMMRTREGISPTTAGSDDFIFETPFDFNLPLGMSTRFVNGEATVAAVALPPSFEISSESISREKELIRSTNNSLKSSAASVRSRSSRLTSLAATTTSVGNTIRDVMEKGFGEVYRLGCFYTMEFSLIRTPSADSTPKKKLFGKSKTSKPTVLDTITVPFVFLGEQSSEQPPPLSIPATLIANAVARPGSFLGDGWQCEHASAKWPGKGAKNVKRQLDIEMHMPFPATMHAPSLFPVLIILRPHDPKLLSAVPIDFIPTSPIQDEGTWSKGSSGGGGAGGTSSAHSRQSSVSTQRARNSSVHHQSTPEIQSEERMPSNDHQENESGGMLSRFMRSSLSLSRNPSNPALSGMTNSQSSHSLRHVQSQSETSHLEDFEPSHTSGSTAGGKTGAAQSIRDAMSSKLGRRRPNTAPTSHSSSDGRSRASGSTMLGSGGQYIGNLSGLVRVSLVQTTFCIGSGPSEPPKNIRKLVSMAEVEELEPEALRTMVRSTNTSANGQNGPEEQEDEHQALLREVLGEQLGNKGVRVLRALFRVGSDPTPSFRCQGIELRYAIKVDLVPFQVRDKSYRNRPGSGGTIGVSASSAPSSAGAQSEAGGSGSGRGGHQAYNSLSSPTRATNAVPAGMVTNESSLSSPISRNAPHLSPRLPSYRSSTEVPRSEQGQSTVPASVTGSTLGGSQDVFKNNPPHFSSGETVVSTVYADRVNSLDKIEKGVGVLFSTVRMVRAAV</sequence>
<feature type="compositionally biased region" description="Polar residues" evidence="1">
    <location>
        <begin position="191"/>
        <end position="201"/>
    </location>
</feature>
<dbReference type="GeneID" id="37024740"/>
<feature type="compositionally biased region" description="Polar residues" evidence="1">
    <location>
        <begin position="909"/>
        <end position="919"/>
    </location>
</feature>
<feature type="compositionally biased region" description="Low complexity" evidence="1">
    <location>
        <begin position="612"/>
        <end position="630"/>
    </location>
</feature>
<feature type="region of interest" description="Disordered" evidence="1">
    <location>
        <begin position="544"/>
        <end position="714"/>
    </location>
</feature>
<dbReference type="EMBL" id="KZ819606">
    <property type="protein sequence ID" value="PWN31928.1"/>
    <property type="molecule type" value="Genomic_DNA"/>
</dbReference>
<feature type="compositionally biased region" description="Polar residues" evidence="1">
    <location>
        <begin position="167"/>
        <end position="183"/>
    </location>
</feature>
<accession>A0A316V4I5</accession>
<feature type="compositionally biased region" description="Polar residues" evidence="1">
    <location>
        <begin position="889"/>
        <end position="900"/>
    </location>
</feature>
<feature type="compositionally biased region" description="Low complexity" evidence="1">
    <location>
        <begin position="861"/>
        <end position="877"/>
    </location>
</feature>
<evidence type="ECO:0000313" key="3">
    <source>
        <dbReference type="Proteomes" id="UP000245771"/>
    </source>
</evidence>